<dbReference type="Proteomes" id="UP000053815">
    <property type="component" value="Unassembled WGS sequence"/>
</dbReference>
<evidence type="ECO:0000313" key="2">
    <source>
        <dbReference type="Proteomes" id="UP000053815"/>
    </source>
</evidence>
<accession>A0A0C9M2C0</accession>
<keyword evidence="2" id="KW-1185">Reference proteome</keyword>
<protein>
    <submittedName>
        <fullName evidence="1">Uncharacterized protein</fullName>
    </submittedName>
</protein>
<name>A0A0C9M2C0_9FUNG</name>
<dbReference type="AlphaFoldDB" id="A0A0C9M2C0"/>
<gene>
    <name evidence="1" type="ORF">MAM1_0028d02273</name>
</gene>
<reference evidence="1" key="1">
    <citation type="submission" date="2014-09" db="EMBL/GenBank/DDBJ databases">
        <title>Draft genome sequence of an oleaginous Mucoromycotina fungus Mucor ambiguus NBRC6742.</title>
        <authorList>
            <person name="Takeda I."/>
            <person name="Yamane N."/>
            <person name="Morita T."/>
            <person name="Tamano K."/>
            <person name="Machida M."/>
            <person name="Baker S."/>
            <person name="Koike H."/>
        </authorList>
    </citation>
    <scope>NUCLEOTIDE SEQUENCE</scope>
    <source>
        <strain evidence="1">NBRC 6742</strain>
    </source>
</reference>
<dbReference type="EMBL" id="DF836317">
    <property type="protein sequence ID" value="GAN02826.1"/>
    <property type="molecule type" value="Genomic_DNA"/>
</dbReference>
<evidence type="ECO:0000313" key="1">
    <source>
        <dbReference type="EMBL" id="GAN02826.1"/>
    </source>
</evidence>
<sequence length="127" mass="15058">MSPTERFNKTTALGLNQWLRDKIVNFENFINFENFVSFENFANFGNFYKFENFVNFNSEDFNFANAENSVELQSSFVLKRCGNQLYGEVADSIVCTIPRHHEYIKQLKDDDYQVIKYYRKSEKASEI</sequence>
<organism evidence="1">
    <name type="scientific">Mucor ambiguus</name>
    <dbReference type="NCBI Taxonomy" id="91626"/>
    <lineage>
        <taxon>Eukaryota</taxon>
        <taxon>Fungi</taxon>
        <taxon>Fungi incertae sedis</taxon>
        <taxon>Mucoromycota</taxon>
        <taxon>Mucoromycotina</taxon>
        <taxon>Mucoromycetes</taxon>
        <taxon>Mucorales</taxon>
        <taxon>Mucorineae</taxon>
        <taxon>Mucoraceae</taxon>
        <taxon>Mucor</taxon>
    </lineage>
</organism>
<proteinExistence type="predicted"/>